<dbReference type="EMBL" id="FZOC01000007">
    <property type="protein sequence ID" value="SNS16613.1"/>
    <property type="molecule type" value="Genomic_DNA"/>
</dbReference>
<accession>A0A239CB72</accession>
<protein>
    <submittedName>
        <fullName evidence="1">Phage major capsid protein E</fullName>
    </submittedName>
</protein>
<proteinExistence type="predicted"/>
<name>A0A239CB72_9BACT</name>
<reference evidence="1 2" key="1">
    <citation type="submission" date="2017-06" db="EMBL/GenBank/DDBJ databases">
        <authorList>
            <person name="Kim H.J."/>
            <person name="Triplett B.A."/>
        </authorList>
    </citation>
    <scope>NUCLEOTIDE SEQUENCE [LARGE SCALE GENOMIC DNA]</scope>
    <source>
        <strain evidence="1 2">DSM 13116</strain>
    </source>
</reference>
<dbReference type="AlphaFoldDB" id="A0A239CB72"/>
<dbReference type="OrthoDB" id="5422658at2"/>
<gene>
    <name evidence="1" type="ORF">SAMN04488503_3017</name>
</gene>
<evidence type="ECO:0000313" key="1">
    <source>
        <dbReference type="EMBL" id="SNS16613.1"/>
    </source>
</evidence>
<organism evidence="1 2">
    <name type="scientific">Humidesulfovibrio mexicanus</name>
    <dbReference type="NCBI Taxonomy" id="147047"/>
    <lineage>
        <taxon>Bacteria</taxon>
        <taxon>Pseudomonadati</taxon>
        <taxon>Thermodesulfobacteriota</taxon>
        <taxon>Desulfovibrionia</taxon>
        <taxon>Desulfovibrionales</taxon>
        <taxon>Desulfovibrionaceae</taxon>
        <taxon>Humidesulfovibrio</taxon>
    </lineage>
</organism>
<dbReference type="InterPro" id="IPR005564">
    <property type="entry name" value="Major_capsid_GpE"/>
</dbReference>
<dbReference type="Proteomes" id="UP000198324">
    <property type="component" value="Unassembled WGS sequence"/>
</dbReference>
<keyword evidence="2" id="KW-1185">Reference proteome</keyword>
<dbReference type="Pfam" id="PF03864">
    <property type="entry name" value="Phage_cap_E"/>
    <property type="match status" value="1"/>
</dbReference>
<sequence length="337" mass="37418">MFNPFADENCYGLYPLTKAINVMPNRFGRLNQMGLFKPEPLTTDVVSIEMQNYVIRLLPSKPKGSPGSQSEHGKRGVLTFKVPHIPLEDTIRPEHYAGVRAFGTNSQAETFANVMARFLFENRAKFELTWEHLKWGALKGLIIDGDGVTPLYNLFNEFGIQQKTVNFELADPATDVQAKCFEVSRHIEENLKGDVSSGVRVMVSQEFFDALTGHPNVLKFFLNQSEASQVSGQDIRKGFRFGGLVFEEHLGKAPNGGTGDIQRFIAVGEGHAFPEGTSATFLNAMAPGDFLETVNTPGVELYAKQKVKDFDKGVDLWFESNVLPICLRPGVLVKVVK</sequence>
<dbReference type="RefSeq" id="WP_089275207.1">
    <property type="nucleotide sequence ID" value="NZ_FZOC01000007.1"/>
</dbReference>
<evidence type="ECO:0000313" key="2">
    <source>
        <dbReference type="Proteomes" id="UP000198324"/>
    </source>
</evidence>